<feature type="chain" id="PRO_5009665261" evidence="2">
    <location>
        <begin position="33"/>
        <end position="1336"/>
    </location>
</feature>
<dbReference type="InterPro" id="IPR012334">
    <property type="entry name" value="Pectin_lyas_fold"/>
</dbReference>
<sequence length="1336" mass="141392">MLMRRITKLRKQRLCALAAAILATAWMPSVMAANELPVLADGDKALLDGAEVGTPKDKQMKVTLTADKAAINWDSFNIASGYRVDFSKPNSTGWAVLNRVTGIDPSVIEGTLKAKGGTVFLINPNGITFGEGAQINVGSMVASTLNITNDNFINGKYLFEKGETVGVINNLANIGLSNDKKVVLLAHQVINEGKISAGQIGIGTGNEIELALDDKIGIKVNAGVDKSADVNILNSGTLSANDGYVVMTAGEAKKAINGIIANSGVVAAKKITKDADGNIILADGGDIDIRGYSIWNSGDIRADGGYIKDKKVVKGGNGGHVSIEGNSIVTENAVKAIGRLSEDEAASVIDGEKVADGGSISLKAEKLIVAGTVTADGPVNGGVINTIGTKDLLVAGNKKLKKDSSSYFKVASIHAAGENGQAGTWNIESDNVNISHDVITTNSGNVVNNRVITSSLKTTNVNVVAKPGSPTDFADIKVANKIKKEDGTDTSLTMTAGRNISVDADITSTAGKLNLTLNSNNKLDGKSERIDGASIIRANINTNGGDFTTTGMNGTYLGLKDSEKAGKDRTVVTNGGNITLNGEVLLATGGKVTLDTTAADGKSAGDVTITGTVDSGNKYTIGRTSDKIPWDNKSGELHNVTLQGSKESAEKQGGYLAVITSGLEDAVVNSVAPTEAESHIGGHVVAMPECVTCTVDENGNINLTGLTADGKIPEGKLQLIYTDTAYGKNSYKVRAEDGNRGWYKVNDNTLVRLWAWVTGPEAGKVFYVQAIQNPNGDSIEPTQDNYKQLKHFGKAYGYTNFLANEPNDDLIQIHTQNCLAINYHSRWDDIYEDIHDNNDLIKTYVVETELGKTSLDIKGNKVDLQGNVGSITKLNDLTVNANADIKANGSVQVDGNLSATAVNSLLLAQAAEAGKDVSLFAGTGADKAIAGRDVNVNAVTGKTISITADNDVTINGKLKAEAESNQQAVVIKAQGNFHNNTAVPVTPMRLFRLNAVTSEQSPAIQVSSGSAWKIYSDKPSDDLGNLDSGNFAEWGWDGTSTSAATGNRFVFKYNPTLTFTANDASKQVGEVLTDTGYTFNNELSGRYTNNFRDGFDDSLLAEYGLNNVGTQSPGFPANAAAGTYKIDFTNMQTMARDHGYILDAKPGTLTVIGIEPGPTPPPTEPEGDTNPGDVKPQLDPHNTTNVDGSASYTTASRNVPGVDRVLGLQSAELPFFREEGGQVKSYGTYNVSIDPDKVKMEPMAKVLPEPDQPKNQYREYEKELTTPTGVAKFVMTYNGSTFDIYPSDNTAKKMLVAGDAAKNVDVESQALFAAFKEMGITLDDLDGVYTHFDRKN</sequence>
<evidence type="ECO:0000256" key="1">
    <source>
        <dbReference type="SAM" id="MobiDB-lite"/>
    </source>
</evidence>
<accession>A0A1K1LRP1</accession>
<reference evidence="5" key="1">
    <citation type="submission" date="2016-11" db="EMBL/GenBank/DDBJ databases">
        <authorList>
            <person name="Varghese N."/>
            <person name="Submissions S."/>
        </authorList>
    </citation>
    <scope>NUCLEOTIDE SEQUENCE [LARGE SCALE GENOMIC DNA]</scope>
    <source>
        <strain evidence="5">C3</strain>
    </source>
</reference>
<proteinExistence type="predicted"/>
<dbReference type="InterPro" id="IPR008638">
    <property type="entry name" value="FhaB/CdiA-like_TPS"/>
</dbReference>
<gene>
    <name evidence="4" type="ORF">SAMN02910323_0301</name>
</gene>
<organism evidence="4 5">
    <name type="scientific">Selenomonas ruminantium</name>
    <dbReference type="NCBI Taxonomy" id="971"/>
    <lineage>
        <taxon>Bacteria</taxon>
        <taxon>Bacillati</taxon>
        <taxon>Bacillota</taxon>
        <taxon>Negativicutes</taxon>
        <taxon>Selenomonadales</taxon>
        <taxon>Selenomonadaceae</taxon>
        <taxon>Selenomonas</taxon>
    </lineage>
</organism>
<dbReference type="InterPro" id="IPR011050">
    <property type="entry name" value="Pectin_lyase_fold/virulence"/>
</dbReference>
<keyword evidence="2" id="KW-0732">Signal</keyword>
<protein>
    <submittedName>
        <fullName evidence="4">Filamentous hemagglutinin family N-terminal domain-containing protein</fullName>
    </submittedName>
</protein>
<feature type="region of interest" description="Disordered" evidence="1">
    <location>
        <begin position="1151"/>
        <end position="1196"/>
    </location>
</feature>
<feature type="compositionally biased region" description="Polar residues" evidence="1">
    <location>
        <begin position="1180"/>
        <end position="1196"/>
    </location>
</feature>
<dbReference type="SUPFAM" id="SSF51126">
    <property type="entry name" value="Pectin lyase-like"/>
    <property type="match status" value="1"/>
</dbReference>
<dbReference type="Proteomes" id="UP000182958">
    <property type="component" value="Unassembled WGS sequence"/>
</dbReference>
<dbReference type="PANTHER" id="PTHR12338">
    <property type="entry name" value="AUTOTRANSPORTER"/>
    <property type="match status" value="1"/>
</dbReference>
<dbReference type="InterPro" id="IPR016186">
    <property type="entry name" value="C-type_lectin-like/link_sf"/>
</dbReference>
<feature type="domain" description="Filamentous haemagglutinin FhaB/tRNA nuclease CdiA-like TPS" evidence="3">
    <location>
        <begin position="47"/>
        <end position="151"/>
    </location>
</feature>
<dbReference type="Gene3D" id="3.10.100.10">
    <property type="entry name" value="Mannose-Binding Protein A, subunit A"/>
    <property type="match status" value="1"/>
</dbReference>
<evidence type="ECO:0000313" key="4">
    <source>
        <dbReference type="EMBL" id="SFW13531.1"/>
    </source>
</evidence>
<dbReference type="Gene3D" id="2.160.20.10">
    <property type="entry name" value="Single-stranded right-handed beta-helix, Pectin lyase-like"/>
    <property type="match status" value="1"/>
</dbReference>
<feature type="signal peptide" evidence="2">
    <location>
        <begin position="1"/>
        <end position="32"/>
    </location>
</feature>
<evidence type="ECO:0000313" key="5">
    <source>
        <dbReference type="Proteomes" id="UP000182958"/>
    </source>
</evidence>
<dbReference type="EMBL" id="FPJA01000004">
    <property type="protein sequence ID" value="SFW13531.1"/>
    <property type="molecule type" value="Genomic_DNA"/>
</dbReference>
<dbReference type="PANTHER" id="PTHR12338:SF5">
    <property type="entry name" value="ANTIGEN 43-RELATED"/>
    <property type="match status" value="1"/>
</dbReference>
<dbReference type="InterPro" id="IPR050909">
    <property type="entry name" value="Bact_Autotransporter_VF"/>
</dbReference>
<dbReference type="NCBIfam" id="TIGR01901">
    <property type="entry name" value="adhes_NPXG"/>
    <property type="match status" value="1"/>
</dbReference>
<dbReference type="SMART" id="SM00912">
    <property type="entry name" value="Haemagg_act"/>
    <property type="match status" value="1"/>
</dbReference>
<evidence type="ECO:0000256" key="2">
    <source>
        <dbReference type="SAM" id="SignalP"/>
    </source>
</evidence>
<name>A0A1K1LRP1_SELRU</name>
<keyword evidence="5" id="KW-1185">Reference proteome</keyword>
<evidence type="ECO:0000259" key="3">
    <source>
        <dbReference type="SMART" id="SM00912"/>
    </source>
</evidence>
<dbReference type="Pfam" id="PF05860">
    <property type="entry name" value="TPS"/>
    <property type="match status" value="1"/>
</dbReference>